<dbReference type="Proteomes" id="UP000269396">
    <property type="component" value="Unassembled WGS sequence"/>
</dbReference>
<dbReference type="EMBL" id="UZAL01044795">
    <property type="protein sequence ID" value="VDP82833.1"/>
    <property type="molecule type" value="Genomic_DNA"/>
</dbReference>
<feature type="region of interest" description="Disordered" evidence="1">
    <location>
        <begin position="1"/>
        <end position="34"/>
    </location>
</feature>
<accession>A0A183Q1T7</accession>
<gene>
    <name evidence="2" type="ORF">SMTD_LOCUS20573</name>
</gene>
<organism evidence="2 3">
    <name type="scientific">Schistosoma mattheei</name>
    <dbReference type="NCBI Taxonomy" id="31246"/>
    <lineage>
        <taxon>Eukaryota</taxon>
        <taxon>Metazoa</taxon>
        <taxon>Spiralia</taxon>
        <taxon>Lophotrochozoa</taxon>
        <taxon>Platyhelminthes</taxon>
        <taxon>Trematoda</taxon>
        <taxon>Digenea</taxon>
        <taxon>Strigeidida</taxon>
        <taxon>Schistosomatoidea</taxon>
        <taxon>Schistosomatidae</taxon>
        <taxon>Schistosoma</taxon>
    </lineage>
</organism>
<reference evidence="2 3" key="1">
    <citation type="submission" date="2018-11" db="EMBL/GenBank/DDBJ databases">
        <authorList>
            <consortium name="Pathogen Informatics"/>
        </authorList>
    </citation>
    <scope>NUCLEOTIDE SEQUENCE [LARGE SCALE GENOMIC DNA]</scope>
    <source>
        <strain>Denwood</strain>
        <strain evidence="3">Zambia</strain>
    </source>
</reference>
<keyword evidence="3" id="KW-1185">Reference proteome</keyword>
<feature type="compositionally biased region" description="Basic residues" evidence="1">
    <location>
        <begin position="1"/>
        <end position="18"/>
    </location>
</feature>
<dbReference type="AlphaFoldDB" id="A0A183Q1T7"/>
<protein>
    <submittedName>
        <fullName evidence="2">Uncharacterized protein</fullName>
    </submittedName>
</protein>
<sequence>MNRRNCKHHDHHHHHHHPQPPPPPPPPHHHHHPESFFGFPSSLFIKKDKYILNDYYCCYVYCAIDIHI</sequence>
<evidence type="ECO:0000313" key="3">
    <source>
        <dbReference type="Proteomes" id="UP000269396"/>
    </source>
</evidence>
<name>A0A183Q1T7_9TREM</name>
<evidence type="ECO:0000313" key="2">
    <source>
        <dbReference type="EMBL" id="VDP82833.1"/>
    </source>
</evidence>
<proteinExistence type="predicted"/>
<evidence type="ECO:0000256" key="1">
    <source>
        <dbReference type="SAM" id="MobiDB-lite"/>
    </source>
</evidence>